<keyword evidence="2" id="KW-1185">Reference proteome</keyword>
<evidence type="ECO:0000313" key="1">
    <source>
        <dbReference type="EMBL" id="GBO12625.1"/>
    </source>
</evidence>
<accession>A0A4Y2UHN6</accession>
<organism evidence="1 2">
    <name type="scientific">Araneus ventricosus</name>
    <name type="common">Orbweaver spider</name>
    <name type="synonym">Epeira ventricosa</name>
    <dbReference type="NCBI Taxonomy" id="182803"/>
    <lineage>
        <taxon>Eukaryota</taxon>
        <taxon>Metazoa</taxon>
        <taxon>Ecdysozoa</taxon>
        <taxon>Arthropoda</taxon>
        <taxon>Chelicerata</taxon>
        <taxon>Arachnida</taxon>
        <taxon>Araneae</taxon>
        <taxon>Araneomorphae</taxon>
        <taxon>Entelegynae</taxon>
        <taxon>Araneoidea</taxon>
        <taxon>Araneidae</taxon>
        <taxon>Araneus</taxon>
    </lineage>
</organism>
<reference evidence="1 2" key="1">
    <citation type="journal article" date="2019" name="Sci. Rep.">
        <title>Orb-weaving spider Araneus ventricosus genome elucidates the spidroin gene catalogue.</title>
        <authorList>
            <person name="Kono N."/>
            <person name="Nakamura H."/>
            <person name="Ohtoshi R."/>
            <person name="Moran D.A.P."/>
            <person name="Shinohara A."/>
            <person name="Yoshida Y."/>
            <person name="Fujiwara M."/>
            <person name="Mori M."/>
            <person name="Tomita M."/>
            <person name="Arakawa K."/>
        </authorList>
    </citation>
    <scope>NUCLEOTIDE SEQUENCE [LARGE SCALE GENOMIC DNA]</scope>
</reference>
<comment type="caution">
    <text evidence="1">The sequence shown here is derived from an EMBL/GenBank/DDBJ whole genome shotgun (WGS) entry which is preliminary data.</text>
</comment>
<sequence>MLQVQVACVPSYADSSSFTFMKNRRPHASLSTENPSQQCVKVSFVIDTVFHKSFLCHPILKGLFIGGVINPEKTTSIYLPSIQDVIYLLDGPGINSRALDGCGFYCGSRTHSPTARKGASERVLMELPLATGGVPPNRYSQ</sequence>
<name>A0A4Y2UHN6_ARAVE</name>
<evidence type="ECO:0000313" key="2">
    <source>
        <dbReference type="Proteomes" id="UP000499080"/>
    </source>
</evidence>
<protein>
    <submittedName>
        <fullName evidence="1">Uncharacterized protein</fullName>
    </submittedName>
</protein>
<dbReference type="AlphaFoldDB" id="A0A4Y2UHN6"/>
<dbReference type="Proteomes" id="UP000499080">
    <property type="component" value="Unassembled WGS sequence"/>
</dbReference>
<dbReference type="EMBL" id="BGPR01037102">
    <property type="protein sequence ID" value="GBO12625.1"/>
    <property type="molecule type" value="Genomic_DNA"/>
</dbReference>
<gene>
    <name evidence="1" type="ORF">AVEN_210661_1</name>
</gene>
<proteinExistence type="predicted"/>